<feature type="transmembrane region" description="Helical" evidence="1">
    <location>
        <begin position="25"/>
        <end position="45"/>
    </location>
</feature>
<proteinExistence type="predicted"/>
<dbReference type="EMBL" id="JBFBVU010000059">
    <property type="protein sequence ID" value="MEV8468978.1"/>
    <property type="molecule type" value="Genomic_DNA"/>
</dbReference>
<dbReference type="Proteomes" id="UP001553161">
    <property type="component" value="Unassembled WGS sequence"/>
</dbReference>
<protein>
    <recommendedName>
        <fullName evidence="4">CHASE domain-containing protein</fullName>
    </recommendedName>
</protein>
<accession>A0ABV3LBN8</accession>
<evidence type="ECO:0008006" key="4">
    <source>
        <dbReference type="Google" id="ProtNLM"/>
    </source>
</evidence>
<comment type="caution">
    <text evidence="2">The sequence shown here is derived from an EMBL/GenBank/DDBJ whole genome shotgun (WGS) entry which is preliminary data.</text>
</comment>
<evidence type="ECO:0000313" key="2">
    <source>
        <dbReference type="EMBL" id="MEV8468978.1"/>
    </source>
</evidence>
<sequence>MTPPDQSKPVEDPTDLAERGPRGRWIGVGLWLAACCLALGGIWTFERHARIAELTGQSERLHAVVSRRTDQHDAHITALSAVAVAGAAQRPDLFREVAAAVMRFYPRITGVALVPLDAEAEGIEIGAAPAGLQDRVRAAARQSTGAPVLVPMPAERAYLIVKRSPNTDAARYGLALTIDAERLLEDEAGSRTQPAASVRLAMPDGTPILFEGQDTGPPMFEKPLASRTQPLRLLTATALHPGDLLPPVRVALVLAGISL</sequence>
<evidence type="ECO:0000313" key="3">
    <source>
        <dbReference type="Proteomes" id="UP001553161"/>
    </source>
</evidence>
<organism evidence="2 3">
    <name type="scientific">Meridianimarinicoccus marinus</name>
    <dbReference type="NCBI Taxonomy" id="3231483"/>
    <lineage>
        <taxon>Bacteria</taxon>
        <taxon>Pseudomonadati</taxon>
        <taxon>Pseudomonadota</taxon>
        <taxon>Alphaproteobacteria</taxon>
        <taxon>Rhodobacterales</taxon>
        <taxon>Paracoccaceae</taxon>
        <taxon>Meridianimarinicoccus</taxon>
    </lineage>
</organism>
<reference evidence="2 3" key="1">
    <citation type="submission" date="2024-07" db="EMBL/GenBank/DDBJ databases">
        <authorList>
            <person name="Kang M."/>
        </authorList>
    </citation>
    <scope>NUCLEOTIDE SEQUENCE [LARGE SCALE GENOMIC DNA]</scope>
    <source>
        <strain evidence="2 3">DFM31</strain>
    </source>
</reference>
<keyword evidence="3" id="KW-1185">Reference proteome</keyword>
<name>A0ABV3LBN8_9RHOB</name>
<keyword evidence="1" id="KW-0472">Membrane</keyword>
<gene>
    <name evidence="2" type="ORF">AB0T83_19740</name>
</gene>
<keyword evidence="1" id="KW-1133">Transmembrane helix</keyword>
<keyword evidence="1" id="KW-0812">Transmembrane</keyword>
<feature type="non-terminal residue" evidence="2">
    <location>
        <position position="259"/>
    </location>
</feature>
<evidence type="ECO:0000256" key="1">
    <source>
        <dbReference type="SAM" id="Phobius"/>
    </source>
</evidence>